<evidence type="ECO:0000313" key="6">
    <source>
        <dbReference type="Proteomes" id="UP000250266"/>
    </source>
</evidence>
<dbReference type="PANTHER" id="PTHR10366:SF564">
    <property type="entry name" value="STEROL-4-ALPHA-CARBOXYLATE 3-DEHYDROGENASE, DECARBOXYLATING"/>
    <property type="match status" value="1"/>
</dbReference>
<accession>A0A8E2DY04</accession>
<dbReference type="PANTHER" id="PTHR10366">
    <property type="entry name" value="NAD DEPENDENT EPIMERASE/DEHYDRATASE"/>
    <property type="match status" value="1"/>
</dbReference>
<dbReference type="SUPFAM" id="SSF51735">
    <property type="entry name" value="NAD(P)-binding Rossmann-fold domains"/>
    <property type="match status" value="1"/>
</dbReference>
<feature type="domain" description="NAD-dependent epimerase/dehydratase" evidence="4">
    <location>
        <begin position="15"/>
        <end position="104"/>
    </location>
</feature>
<evidence type="ECO:0000259" key="4">
    <source>
        <dbReference type="Pfam" id="PF01370"/>
    </source>
</evidence>
<feature type="transmembrane region" description="Helical" evidence="3">
    <location>
        <begin position="12"/>
        <end position="29"/>
    </location>
</feature>
<dbReference type="EMBL" id="KV745709">
    <property type="protein sequence ID" value="OCK73601.1"/>
    <property type="molecule type" value="Genomic_DNA"/>
</dbReference>
<dbReference type="GO" id="GO:0016616">
    <property type="term" value="F:oxidoreductase activity, acting on the CH-OH group of donors, NAD or NADP as acceptor"/>
    <property type="evidence" value="ECO:0007669"/>
    <property type="project" value="TreeGrafter"/>
</dbReference>
<keyword evidence="3" id="KW-0472">Membrane</keyword>
<keyword evidence="6" id="KW-1185">Reference proteome</keyword>
<dbReference type="InterPro" id="IPR036291">
    <property type="entry name" value="NAD(P)-bd_dom_sf"/>
</dbReference>
<dbReference type="InterPro" id="IPR001509">
    <property type="entry name" value="Epimerase_deHydtase"/>
</dbReference>
<organism evidence="5 6">
    <name type="scientific">Lepidopterella palustris CBS 459.81</name>
    <dbReference type="NCBI Taxonomy" id="1314670"/>
    <lineage>
        <taxon>Eukaryota</taxon>
        <taxon>Fungi</taxon>
        <taxon>Dikarya</taxon>
        <taxon>Ascomycota</taxon>
        <taxon>Pezizomycotina</taxon>
        <taxon>Dothideomycetes</taxon>
        <taxon>Pleosporomycetidae</taxon>
        <taxon>Mytilinidiales</taxon>
        <taxon>Argynnaceae</taxon>
        <taxon>Lepidopterella</taxon>
    </lineage>
</organism>
<gene>
    <name evidence="5" type="ORF">K432DRAFT_410555</name>
</gene>
<evidence type="ECO:0000256" key="1">
    <source>
        <dbReference type="ARBA" id="ARBA00023002"/>
    </source>
</evidence>
<keyword evidence="3" id="KW-0812">Transmembrane</keyword>
<sequence length="132" mass="14631">MDFPHDSVLPQGSLIFVTGVTGFLASIITDQLPHHGFRVRGTVRDPKNDEASWMPDHFEKRYRGGKFEMVQLEDMGKDGCFDVAVKGCSEVVHVASVTGVDPHKKIITLNIAFVDNALAAVEQISRHCRLLL</sequence>
<comment type="similarity">
    <text evidence="2">Belongs to the NAD(P)-dependent epimerase/dehydratase family. Dihydroflavonol-4-reductase subfamily.</text>
</comment>
<dbReference type="Proteomes" id="UP000250266">
    <property type="component" value="Unassembled WGS sequence"/>
</dbReference>
<keyword evidence="1" id="KW-0560">Oxidoreductase</keyword>
<keyword evidence="3" id="KW-1133">Transmembrane helix</keyword>
<dbReference type="AlphaFoldDB" id="A0A8E2DY04"/>
<name>A0A8E2DY04_9PEZI</name>
<evidence type="ECO:0000256" key="3">
    <source>
        <dbReference type="SAM" id="Phobius"/>
    </source>
</evidence>
<protein>
    <recommendedName>
        <fullName evidence="4">NAD-dependent epimerase/dehydratase domain-containing protein</fullName>
    </recommendedName>
</protein>
<reference evidence="5 6" key="1">
    <citation type="journal article" date="2016" name="Nat. Commun.">
        <title>Ectomycorrhizal ecology is imprinted in the genome of the dominant symbiotic fungus Cenococcum geophilum.</title>
        <authorList>
            <consortium name="DOE Joint Genome Institute"/>
            <person name="Peter M."/>
            <person name="Kohler A."/>
            <person name="Ohm R.A."/>
            <person name="Kuo A."/>
            <person name="Krutzmann J."/>
            <person name="Morin E."/>
            <person name="Arend M."/>
            <person name="Barry K.W."/>
            <person name="Binder M."/>
            <person name="Choi C."/>
            <person name="Clum A."/>
            <person name="Copeland A."/>
            <person name="Grisel N."/>
            <person name="Haridas S."/>
            <person name="Kipfer T."/>
            <person name="LaButti K."/>
            <person name="Lindquist E."/>
            <person name="Lipzen A."/>
            <person name="Maire R."/>
            <person name="Meier B."/>
            <person name="Mihaltcheva S."/>
            <person name="Molinier V."/>
            <person name="Murat C."/>
            <person name="Poggeler S."/>
            <person name="Quandt C.A."/>
            <person name="Sperisen C."/>
            <person name="Tritt A."/>
            <person name="Tisserant E."/>
            <person name="Crous P.W."/>
            <person name="Henrissat B."/>
            <person name="Nehls U."/>
            <person name="Egli S."/>
            <person name="Spatafora J.W."/>
            <person name="Grigoriev I.V."/>
            <person name="Martin F.M."/>
        </authorList>
    </citation>
    <scope>NUCLEOTIDE SEQUENCE [LARGE SCALE GENOMIC DNA]</scope>
    <source>
        <strain evidence="5 6">CBS 459.81</strain>
    </source>
</reference>
<dbReference type="InterPro" id="IPR050425">
    <property type="entry name" value="NAD(P)_dehydrat-like"/>
</dbReference>
<dbReference type="Gene3D" id="3.40.50.720">
    <property type="entry name" value="NAD(P)-binding Rossmann-like Domain"/>
    <property type="match status" value="1"/>
</dbReference>
<evidence type="ECO:0000256" key="2">
    <source>
        <dbReference type="ARBA" id="ARBA00023445"/>
    </source>
</evidence>
<evidence type="ECO:0000313" key="5">
    <source>
        <dbReference type="EMBL" id="OCK73601.1"/>
    </source>
</evidence>
<dbReference type="OrthoDB" id="2735536at2759"/>
<proteinExistence type="inferred from homology"/>
<dbReference type="Pfam" id="PF01370">
    <property type="entry name" value="Epimerase"/>
    <property type="match status" value="1"/>
</dbReference>